<dbReference type="AlphaFoldDB" id="A0A2P2FGC1"/>
<evidence type="ECO:0000313" key="3">
    <source>
        <dbReference type="EMBL" id="KFU75778.1"/>
    </source>
</evidence>
<evidence type="ECO:0000256" key="1">
    <source>
        <dbReference type="SAM" id="MobiDB-lite"/>
    </source>
</evidence>
<evidence type="ECO:0000256" key="2">
    <source>
        <dbReference type="SAM" id="Phobius"/>
    </source>
</evidence>
<reference evidence="3 4" key="1">
    <citation type="journal article" date="2014" name="Genome Announc.">
        <title>Draft Genome Sequence of Amycolatopsis lurida NRRL 2430, Producer of the Glycopeptide Family Antibiotic Ristocetin.</title>
        <authorList>
            <person name="Kwun M.J."/>
            <person name="Hong H.J."/>
        </authorList>
    </citation>
    <scope>NUCLEOTIDE SEQUENCE [LARGE SCALE GENOMIC DNA]</scope>
    <source>
        <strain evidence="3 4">NRRL 2430</strain>
    </source>
</reference>
<dbReference type="RefSeq" id="WP_034323490.1">
    <property type="nucleotide sequence ID" value="NZ_JFBM01000056.1"/>
</dbReference>
<name>A0A2P2FGC1_AMYLU</name>
<accession>A0A2P2FGC1</accession>
<keyword evidence="2" id="KW-0812">Transmembrane</keyword>
<organism evidence="3 4">
    <name type="scientific">Amycolatopsis lurida NRRL 2430</name>
    <dbReference type="NCBI Taxonomy" id="1460371"/>
    <lineage>
        <taxon>Bacteria</taxon>
        <taxon>Bacillati</taxon>
        <taxon>Actinomycetota</taxon>
        <taxon>Actinomycetes</taxon>
        <taxon>Pseudonocardiales</taxon>
        <taxon>Pseudonocardiaceae</taxon>
        <taxon>Amycolatopsis</taxon>
    </lineage>
</organism>
<feature type="region of interest" description="Disordered" evidence="1">
    <location>
        <begin position="236"/>
        <end position="262"/>
    </location>
</feature>
<proteinExistence type="predicted"/>
<sequence length="262" mass="26848">MDELENRLRGITLAEPPLGFDPDEVAETAAKKARNRRAMGLSGAATLAVIAAAVVFVAPGDDPLVPPAVPTSSVAVPAKPPVSPKVNLTAQKARITGHLTATLPAVLTGARDIQVRSIHQLRTENDWDVLVATAGYRDAGGFTRALVITISGTEAAKLGFSLEDSCKPGRKALAGLDADISGVTSGEPVDCVKLPQADGSTVVLSGIVPSLPPGEFEATRGAVVYRADGTSVTVTDSAVDGGSPLSDGQLSRLVTDPGLTLR</sequence>
<keyword evidence="4" id="KW-1185">Reference proteome</keyword>
<dbReference type="EMBL" id="JFBM01000056">
    <property type="protein sequence ID" value="KFU75778.1"/>
    <property type="molecule type" value="Genomic_DNA"/>
</dbReference>
<gene>
    <name evidence="3" type="ORF">BB31_39860</name>
</gene>
<protein>
    <submittedName>
        <fullName evidence="3">Uncharacterized protein</fullName>
    </submittedName>
</protein>
<feature type="transmembrane region" description="Helical" evidence="2">
    <location>
        <begin position="38"/>
        <end position="58"/>
    </location>
</feature>
<dbReference type="Proteomes" id="UP000256220">
    <property type="component" value="Unassembled WGS sequence"/>
</dbReference>
<evidence type="ECO:0000313" key="4">
    <source>
        <dbReference type="Proteomes" id="UP000256220"/>
    </source>
</evidence>
<comment type="caution">
    <text evidence="3">The sequence shown here is derived from an EMBL/GenBank/DDBJ whole genome shotgun (WGS) entry which is preliminary data.</text>
</comment>
<keyword evidence="2" id="KW-1133">Transmembrane helix</keyword>
<keyword evidence="2" id="KW-0472">Membrane</keyword>